<dbReference type="AlphaFoldDB" id="W6M3X1"/>
<evidence type="ECO:0000259" key="14">
    <source>
        <dbReference type="Pfam" id="PF01292"/>
    </source>
</evidence>
<keyword evidence="6 13" id="KW-0812">Transmembrane</keyword>
<dbReference type="InterPro" id="IPR016174">
    <property type="entry name" value="Di-haem_cyt_TM"/>
</dbReference>
<accession>W6M3X1</accession>
<dbReference type="GO" id="GO:0046872">
    <property type="term" value="F:metal ion binding"/>
    <property type="evidence" value="ECO:0007669"/>
    <property type="project" value="UniProtKB-KW"/>
</dbReference>
<comment type="subcellular location">
    <subcellularLocation>
        <location evidence="2">Cell membrane</location>
        <topology evidence="2">Multi-pass membrane protein</topology>
    </subcellularLocation>
</comment>
<reference evidence="15" key="2">
    <citation type="submission" date="2014-03" db="EMBL/GenBank/DDBJ databases">
        <title>Candidatus Competibacter-lineage genomes retrieved from metagenomes reveal functional metabolic diversity.</title>
        <authorList>
            <person name="McIlroy S.J."/>
            <person name="Albertsen M."/>
            <person name="Andresen E.K."/>
            <person name="Saunders A.M."/>
            <person name="Kristiansen R."/>
            <person name="Stokholm-Bjerregaard M."/>
            <person name="Nielsen K.L."/>
            <person name="Nielsen P.H."/>
        </authorList>
    </citation>
    <scope>NUCLEOTIDE SEQUENCE</scope>
    <source>
        <strain evidence="15">Run_A_D11</strain>
    </source>
</reference>
<feature type="transmembrane region" description="Helical" evidence="13">
    <location>
        <begin position="12"/>
        <end position="31"/>
    </location>
</feature>
<evidence type="ECO:0000256" key="12">
    <source>
        <dbReference type="ARBA" id="ARBA00037975"/>
    </source>
</evidence>
<evidence type="ECO:0000256" key="7">
    <source>
        <dbReference type="ARBA" id="ARBA00022723"/>
    </source>
</evidence>
<feature type="transmembrane region" description="Helical" evidence="13">
    <location>
        <begin position="89"/>
        <end position="108"/>
    </location>
</feature>
<evidence type="ECO:0000256" key="9">
    <source>
        <dbReference type="ARBA" id="ARBA00022989"/>
    </source>
</evidence>
<proteinExistence type="inferred from homology"/>
<feature type="domain" description="Cytochrome b561 bacterial/Ni-hydrogenase" evidence="14">
    <location>
        <begin position="8"/>
        <end position="177"/>
    </location>
</feature>
<keyword evidence="16" id="KW-1185">Reference proteome</keyword>
<evidence type="ECO:0000256" key="6">
    <source>
        <dbReference type="ARBA" id="ARBA00022692"/>
    </source>
</evidence>
<keyword evidence="4" id="KW-1003">Cell membrane</keyword>
<keyword evidence="9 13" id="KW-1133">Transmembrane helix</keyword>
<keyword evidence="7" id="KW-0479">Metal-binding</keyword>
<dbReference type="GO" id="GO:0020037">
    <property type="term" value="F:heme binding"/>
    <property type="evidence" value="ECO:0007669"/>
    <property type="project" value="TreeGrafter"/>
</dbReference>
<dbReference type="RefSeq" id="WP_048672526.1">
    <property type="nucleotide sequence ID" value="NZ_CBTJ020000036.1"/>
</dbReference>
<dbReference type="Proteomes" id="UP000035760">
    <property type="component" value="Unassembled WGS sequence"/>
</dbReference>
<name>W6M3X1_9GAMM</name>
<dbReference type="SUPFAM" id="SSF81342">
    <property type="entry name" value="Transmembrane di-heme cytochromes"/>
    <property type="match status" value="1"/>
</dbReference>
<gene>
    <name evidence="15" type="ORF">BN873_30031</name>
</gene>
<evidence type="ECO:0000256" key="3">
    <source>
        <dbReference type="ARBA" id="ARBA00022448"/>
    </source>
</evidence>
<dbReference type="EMBL" id="CBTJ020000036">
    <property type="protein sequence ID" value="CDI02367.1"/>
    <property type="molecule type" value="Genomic_DNA"/>
</dbReference>
<reference evidence="15" key="1">
    <citation type="submission" date="2013-07" db="EMBL/GenBank/DDBJ databases">
        <authorList>
            <person name="McIlroy S."/>
        </authorList>
    </citation>
    <scope>NUCLEOTIDE SEQUENCE [LARGE SCALE GENOMIC DNA]</scope>
    <source>
        <strain evidence="15">Run_A_D11</strain>
    </source>
</reference>
<protein>
    <submittedName>
        <fullName evidence="15">Cytochrome B561</fullName>
    </submittedName>
</protein>
<comment type="similarity">
    <text evidence="12">Belongs to the cytochrome b561 family.</text>
</comment>
<dbReference type="STRING" id="1400863.BN873_30031"/>
<keyword evidence="3" id="KW-0813">Transport</keyword>
<comment type="caution">
    <text evidence="15">The sequence shown here is derived from an EMBL/GenBank/DDBJ whole genome shotgun (WGS) entry which is preliminary data.</text>
</comment>
<evidence type="ECO:0000256" key="10">
    <source>
        <dbReference type="ARBA" id="ARBA00023004"/>
    </source>
</evidence>
<dbReference type="OrthoDB" id="9793784at2"/>
<evidence type="ECO:0000256" key="11">
    <source>
        <dbReference type="ARBA" id="ARBA00023136"/>
    </source>
</evidence>
<dbReference type="PANTHER" id="PTHR30529">
    <property type="entry name" value="CYTOCHROME B561"/>
    <property type="match status" value="1"/>
</dbReference>
<evidence type="ECO:0000256" key="2">
    <source>
        <dbReference type="ARBA" id="ARBA00004651"/>
    </source>
</evidence>
<dbReference type="GO" id="GO:0005886">
    <property type="term" value="C:plasma membrane"/>
    <property type="evidence" value="ECO:0007669"/>
    <property type="project" value="UniProtKB-SubCell"/>
</dbReference>
<keyword evidence="11 13" id="KW-0472">Membrane</keyword>
<evidence type="ECO:0000313" key="16">
    <source>
        <dbReference type="Proteomes" id="UP000035760"/>
    </source>
</evidence>
<dbReference type="PANTHER" id="PTHR30529:SF1">
    <property type="entry name" value="CYTOCHROME B561 HOMOLOG 2"/>
    <property type="match status" value="1"/>
</dbReference>
<evidence type="ECO:0000256" key="4">
    <source>
        <dbReference type="ARBA" id="ARBA00022475"/>
    </source>
</evidence>
<keyword evidence="5" id="KW-0349">Heme</keyword>
<dbReference type="Pfam" id="PF01292">
    <property type="entry name" value="Ni_hydr_CYTB"/>
    <property type="match status" value="1"/>
</dbReference>
<keyword evidence="8" id="KW-0249">Electron transport</keyword>
<evidence type="ECO:0000256" key="8">
    <source>
        <dbReference type="ARBA" id="ARBA00022982"/>
    </source>
</evidence>
<comment type="cofactor">
    <cofactor evidence="1">
        <name>heme b</name>
        <dbReference type="ChEBI" id="CHEBI:60344"/>
    </cofactor>
</comment>
<dbReference type="InterPro" id="IPR011577">
    <property type="entry name" value="Cyt_b561_bac/Ni-Hgenase"/>
</dbReference>
<dbReference type="GO" id="GO:0009055">
    <property type="term" value="F:electron transfer activity"/>
    <property type="evidence" value="ECO:0007669"/>
    <property type="project" value="InterPro"/>
</dbReference>
<dbReference type="Gene3D" id="1.20.950.20">
    <property type="entry name" value="Transmembrane di-heme cytochromes, Chain C"/>
    <property type="match status" value="1"/>
</dbReference>
<organism evidence="15 16">
    <name type="scientific">Candidatus Competibacter denitrificans Run_A_D11</name>
    <dbReference type="NCBI Taxonomy" id="1400863"/>
    <lineage>
        <taxon>Bacteria</taxon>
        <taxon>Pseudomonadati</taxon>
        <taxon>Pseudomonadota</taxon>
        <taxon>Gammaproteobacteria</taxon>
        <taxon>Candidatus Competibacteraceae</taxon>
        <taxon>Candidatus Competibacter</taxon>
    </lineage>
</organism>
<evidence type="ECO:0000313" key="15">
    <source>
        <dbReference type="EMBL" id="CDI02367.1"/>
    </source>
</evidence>
<evidence type="ECO:0000256" key="1">
    <source>
        <dbReference type="ARBA" id="ARBA00001970"/>
    </source>
</evidence>
<sequence>MNQNATQYTPLAIALHWLMAGLIIAGFALGWTVANMETSPQKLRWISWHKWLGITILGLAALRLLWRLLYPAPALPASIPVWQQQAAHLLHLLLYGLMFAIPLSGWLFSSAKGFPVVYLGILPLPDWVSPNEALATQLRSLHEWLNYGLVLAFVGHVGAALKHHFIERDQVLARMLPLLRPRSEA</sequence>
<feature type="transmembrane region" description="Helical" evidence="13">
    <location>
        <begin position="51"/>
        <end position="69"/>
    </location>
</feature>
<evidence type="ECO:0000256" key="13">
    <source>
        <dbReference type="SAM" id="Phobius"/>
    </source>
</evidence>
<dbReference type="InterPro" id="IPR052168">
    <property type="entry name" value="Cytochrome_b561_oxidase"/>
</dbReference>
<keyword evidence="10" id="KW-0408">Iron</keyword>
<dbReference type="GO" id="GO:0022904">
    <property type="term" value="P:respiratory electron transport chain"/>
    <property type="evidence" value="ECO:0007669"/>
    <property type="project" value="InterPro"/>
</dbReference>
<evidence type="ECO:0000256" key="5">
    <source>
        <dbReference type="ARBA" id="ARBA00022617"/>
    </source>
</evidence>
<feature type="transmembrane region" description="Helical" evidence="13">
    <location>
        <begin position="144"/>
        <end position="161"/>
    </location>
</feature>